<organism evidence="1 2">
    <name type="scientific">Cryptotermes secundus</name>
    <dbReference type="NCBI Taxonomy" id="105785"/>
    <lineage>
        <taxon>Eukaryota</taxon>
        <taxon>Metazoa</taxon>
        <taxon>Ecdysozoa</taxon>
        <taxon>Arthropoda</taxon>
        <taxon>Hexapoda</taxon>
        <taxon>Insecta</taxon>
        <taxon>Pterygota</taxon>
        <taxon>Neoptera</taxon>
        <taxon>Polyneoptera</taxon>
        <taxon>Dictyoptera</taxon>
        <taxon>Blattodea</taxon>
        <taxon>Blattoidea</taxon>
        <taxon>Termitoidae</taxon>
        <taxon>Kalotermitidae</taxon>
        <taxon>Cryptotermitinae</taxon>
        <taxon>Cryptotermes</taxon>
    </lineage>
</organism>
<reference evidence="1 2" key="1">
    <citation type="submission" date="2017-12" db="EMBL/GenBank/DDBJ databases">
        <title>Hemimetabolous genomes reveal molecular basis of termite eusociality.</title>
        <authorList>
            <person name="Harrison M.C."/>
            <person name="Jongepier E."/>
            <person name="Robertson H.M."/>
            <person name="Arning N."/>
            <person name="Bitard-Feildel T."/>
            <person name="Chao H."/>
            <person name="Childers C.P."/>
            <person name="Dinh H."/>
            <person name="Doddapaneni H."/>
            <person name="Dugan S."/>
            <person name="Gowin J."/>
            <person name="Greiner C."/>
            <person name="Han Y."/>
            <person name="Hu H."/>
            <person name="Hughes D.S.T."/>
            <person name="Huylmans A.-K."/>
            <person name="Kemena C."/>
            <person name="Kremer L.P.M."/>
            <person name="Lee S.L."/>
            <person name="Lopez-Ezquerra A."/>
            <person name="Mallet L."/>
            <person name="Monroy-Kuhn J.M."/>
            <person name="Moser A."/>
            <person name="Murali S.C."/>
            <person name="Muzny D.M."/>
            <person name="Otani S."/>
            <person name="Piulachs M.-D."/>
            <person name="Poelchau M."/>
            <person name="Qu J."/>
            <person name="Schaub F."/>
            <person name="Wada-Katsumata A."/>
            <person name="Worley K.C."/>
            <person name="Xie Q."/>
            <person name="Ylla G."/>
            <person name="Poulsen M."/>
            <person name="Gibbs R.A."/>
            <person name="Schal C."/>
            <person name="Richards S."/>
            <person name="Belles X."/>
            <person name="Korb J."/>
            <person name="Bornberg-Bauer E."/>
        </authorList>
    </citation>
    <scope>NUCLEOTIDE SEQUENCE [LARGE SCALE GENOMIC DNA]</scope>
    <source>
        <tissue evidence="1">Whole body</tissue>
    </source>
</reference>
<dbReference type="EMBL" id="NEVH01005540">
    <property type="protein sequence ID" value="PNF38678.1"/>
    <property type="molecule type" value="Genomic_DNA"/>
</dbReference>
<comment type="caution">
    <text evidence="1">The sequence shown here is derived from an EMBL/GenBank/DDBJ whole genome shotgun (WGS) entry which is preliminary data.</text>
</comment>
<evidence type="ECO:0000313" key="2">
    <source>
        <dbReference type="Proteomes" id="UP000235965"/>
    </source>
</evidence>
<evidence type="ECO:0000313" key="1">
    <source>
        <dbReference type="EMBL" id="PNF38678.1"/>
    </source>
</evidence>
<dbReference type="SUPFAM" id="SSF52266">
    <property type="entry name" value="SGNH hydrolase"/>
    <property type="match status" value="1"/>
</dbReference>
<dbReference type="AlphaFoldDB" id="A0A2J7RCX7"/>
<accession>A0A2J7RCX7</accession>
<keyword evidence="2" id="KW-1185">Reference proteome</keyword>
<dbReference type="InParanoid" id="A0A2J7RCX7"/>
<name>A0A2J7RCX7_9NEOP</name>
<evidence type="ECO:0008006" key="3">
    <source>
        <dbReference type="Google" id="ProtNLM"/>
    </source>
</evidence>
<dbReference type="Proteomes" id="UP000235965">
    <property type="component" value="Unassembled WGS sequence"/>
</dbReference>
<protein>
    <recommendedName>
        <fullName evidence="3">OSK domain-containing protein</fullName>
    </recommendedName>
</protein>
<dbReference type="STRING" id="105785.A0A2J7RCX7"/>
<sequence length="207" mass="23810">VIGFVMPGADISNLSTTAVSMVESLTLNDVIVFSGGTKETGKNDSREALRNILNFIKTNSHTNIVLLNIPHRYDLENWSCVNDEIKVFNRKLVKCTTALFTRHGLHLNKMGKNVLVRNIALICTKIVYRDAKPIYLPWKEINNDHDNEIKKFFGIKDCTVDNVMLEISKPQTLEPQHKSNRQRKFPLDRYDDFLWYKINSVTTILKS</sequence>
<dbReference type="OrthoDB" id="6624170at2759"/>
<gene>
    <name evidence="1" type="ORF">B7P43_G18384</name>
</gene>
<feature type="non-terminal residue" evidence="1">
    <location>
        <position position="1"/>
    </location>
</feature>
<proteinExistence type="predicted"/>